<protein>
    <submittedName>
        <fullName evidence="2">Uncharacterized protein</fullName>
    </submittedName>
</protein>
<evidence type="ECO:0000313" key="3">
    <source>
        <dbReference type="Proteomes" id="UP001516400"/>
    </source>
</evidence>
<dbReference type="AlphaFoldDB" id="A0ABD2PA37"/>
<feature type="compositionally biased region" description="Basic residues" evidence="1">
    <location>
        <begin position="53"/>
        <end position="64"/>
    </location>
</feature>
<name>A0ABD2PA37_9CUCU</name>
<dbReference type="Proteomes" id="UP001516400">
    <property type="component" value="Unassembled WGS sequence"/>
</dbReference>
<feature type="region of interest" description="Disordered" evidence="1">
    <location>
        <begin position="1"/>
        <end position="94"/>
    </location>
</feature>
<reference evidence="2 3" key="1">
    <citation type="journal article" date="2021" name="BMC Biol.">
        <title>Horizontally acquired antibacterial genes associated with adaptive radiation of ladybird beetles.</title>
        <authorList>
            <person name="Li H.S."/>
            <person name="Tang X.F."/>
            <person name="Huang Y.H."/>
            <person name="Xu Z.Y."/>
            <person name="Chen M.L."/>
            <person name="Du X.Y."/>
            <person name="Qiu B.Y."/>
            <person name="Chen P.T."/>
            <person name="Zhang W."/>
            <person name="Slipinski A."/>
            <person name="Escalona H.E."/>
            <person name="Waterhouse R.M."/>
            <person name="Zwick A."/>
            <person name="Pang H."/>
        </authorList>
    </citation>
    <scope>NUCLEOTIDE SEQUENCE [LARGE SCALE GENOMIC DNA]</scope>
    <source>
        <strain evidence="2">SYSU2018</strain>
    </source>
</reference>
<keyword evidence="3" id="KW-1185">Reference proteome</keyword>
<proteinExistence type="predicted"/>
<organism evidence="2 3">
    <name type="scientific">Cryptolaemus montrouzieri</name>
    <dbReference type="NCBI Taxonomy" id="559131"/>
    <lineage>
        <taxon>Eukaryota</taxon>
        <taxon>Metazoa</taxon>
        <taxon>Ecdysozoa</taxon>
        <taxon>Arthropoda</taxon>
        <taxon>Hexapoda</taxon>
        <taxon>Insecta</taxon>
        <taxon>Pterygota</taxon>
        <taxon>Neoptera</taxon>
        <taxon>Endopterygota</taxon>
        <taxon>Coleoptera</taxon>
        <taxon>Polyphaga</taxon>
        <taxon>Cucujiformia</taxon>
        <taxon>Coccinelloidea</taxon>
        <taxon>Coccinellidae</taxon>
        <taxon>Scymninae</taxon>
        <taxon>Scymnini</taxon>
        <taxon>Cryptolaemus</taxon>
    </lineage>
</organism>
<sequence length="117" mass="13671">MLKILTVTEEEFEELKNEQPEQKMDGTHEKNHISTDAGGNNEQERKEDNPKSNNRRHKKKKSAKVRNSVNRKASGYSDVSKSSNERKNTYSNNISNVKKIQIVGWWINVAWIFQKRI</sequence>
<accession>A0ABD2PA37</accession>
<dbReference type="EMBL" id="JABFTP020000185">
    <property type="protein sequence ID" value="KAL3287591.1"/>
    <property type="molecule type" value="Genomic_DNA"/>
</dbReference>
<evidence type="ECO:0000256" key="1">
    <source>
        <dbReference type="SAM" id="MobiDB-lite"/>
    </source>
</evidence>
<gene>
    <name evidence="2" type="ORF">HHI36_002057</name>
</gene>
<evidence type="ECO:0000313" key="2">
    <source>
        <dbReference type="EMBL" id="KAL3287591.1"/>
    </source>
</evidence>
<feature type="compositionally biased region" description="Basic and acidic residues" evidence="1">
    <location>
        <begin position="14"/>
        <end position="33"/>
    </location>
</feature>
<comment type="caution">
    <text evidence="2">The sequence shown here is derived from an EMBL/GenBank/DDBJ whole genome shotgun (WGS) entry which is preliminary data.</text>
</comment>